<dbReference type="InterPro" id="IPR013762">
    <property type="entry name" value="Integrase-like_cat_sf"/>
</dbReference>
<dbReference type="PANTHER" id="PTHR30349:SF64">
    <property type="entry name" value="PROPHAGE INTEGRASE INTD-RELATED"/>
    <property type="match status" value="1"/>
</dbReference>
<dbReference type="Gene3D" id="1.10.443.10">
    <property type="entry name" value="Intergrase catalytic core"/>
    <property type="match status" value="1"/>
</dbReference>
<dbReference type="InterPro" id="IPR002104">
    <property type="entry name" value="Integrase_catalytic"/>
</dbReference>
<dbReference type="InterPro" id="IPR004107">
    <property type="entry name" value="Integrase_SAM-like_N"/>
</dbReference>
<proteinExistence type="inferred from homology"/>
<dbReference type="Pfam" id="PF14657">
    <property type="entry name" value="Arm-DNA-bind_4"/>
    <property type="match status" value="1"/>
</dbReference>
<evidence type="ECO:0000256" key="5">
    <source>
        <dbReference type="PROSITE-ProRule" id="PRU01248"/>
    </source>
</evidence>
<dbReference type="GO" id="GO:0006310">
    <property type="term" value="P:DNA recombination"/>
    <property type="evidence" value="ECO:0007669"/>
    <property type="project" value="UniProtKB-KW"/>
</dbReference>
<feature type="domain" description="Tyr recombinase" evidence="6">
    <location>
        <begin position="164"/>
        <end position="368"/>
    </location>
</feature>
<dbReference type="PROSITE" id="PS51898">
    <property type="entry name" value="TYR_RECOMBINASE"/>
    <property type="match status" value="1"/>
</dbReference>
<evidence type="ECO:0000313" key="8">
    <source>
        <dbReference type="EMBL" id="MED5052656.1"/>
    </source>
</evidence>
<dbReference type="PANTHER" id="PTHR30349">
    <property type="entry name" value="PHAGE INTEGRASE-RELATED"/>
    <property type="match status" value="1"/>
</dbReference>
<gene>
    <name evidence="8" type="ORF">P9850_12610</name>
</gene>
<dbReference type="Proteomes" id="UP001339962">
    <property type="component" value="Unassembled WGS sequence"/>
</dbReference>
<evidence type="ECO:0000256" key="3">
    <source>
        <dbReference type="ARBA" id="ARBA00023125"/>
    </source>
</evidence>
<evidence type="ECO:0000256" key="4">
    <source>
        <dbReference type="ARBA" id="ARBA00023172"/>
    </source>
</evidence>
<dbReference type="EMBL" id="JARTLI010000029">
    <property type="protein sequence ID" value="MED5052656.1"/>
    <property type="molecule type" value="Genomic_DNA"/>
</dbReference>
<evidence type="ECO:0000259" key="7">
    <source>
        <dbReference type="PROSITE" id="PS51900"/>
    </source>
</evidence>
<evidence type="ECO:0000256" key="1">
    <source>
        <dbReference type="ARBA" id="ARBA00008857"/>
    </source>
</evidence>
<name>A0ABD5IZ65_9BACL</name>
<dbReference type="Gene3D" id="1.10.150.130">
    <property type="match status" value="1"/>
</dbReference>
<dbReference type="Pfam" id="PF00589">
    <property type="entry name" value="Phage_integrase"/>
    <property type="match status" value="1"/>
</dbReference>
<accession>A0ABD5IZ65</accession>
<keyword evidence="3 5" id="KW-0238">DNA-binding</keyword>
<dbReference type="InterPro" id="IPR028259">
    <property type="entry name" value="AP2-like_int_N"/>
</dbReference>
<dbReference type="CDD" id="cd01189">
    <property type="entry name" value="INT_ICEBs1_C_like"/>
    <property type="match status" value="1"/>
</dbReference>
<comment type="similarity">
    <text evidence="1">Belongs to the 'phage' integrase family.</text>
</comment>
<dbReference type="Pfam" id="PF14659">
    <property type="entry name" value="Phage_int_SAM_3"/>
    <property type="match status" value="1"/>
</dbReference>
<reference evidence="8 9" key="1">
    <citation type="submission" date="2023-03" db="EMBL/GenBank/DDBJ databases">
        <title>Bacillus Genome Sequencing.</title>
        <authorList>
            <person name="Dunlap C."/>
        </authorList>
    </citation>
    <scope>NUCLEOTIDE SEQUENCE [LARGE SCALE GENOMIC DNA]</scope>
    <source>
        <strain evidence="8 9">NRS-38</strain>
    </source>
</reference>
<dbReference type="InterPro" id="IPR050090">
    <property type="entry name" value="Tyrosine_recombinase_XerCD"/>
</dbReference>
<organism evidence="8 9">
    <name type="scientific">Anoxybacteroides rupiense</name>
    <dbReference type="NCBI Taxonomy" id="311460"/>
    <lineage>
        <taxon>Bacteria</taxon>
        <taxon>Bacillati</taxon>
        <taxon>Bacillota</taxon>
        <taxon>Bacilli</taxon>
        <taxon>Bacillales</taxon>
        <taxon>Anoxybacillaceae</taxon>
        <taxon>Anoxybacteroides</taxon>
    </lineage>
</organism>
<evidence type="ECO:0000259" key="6">
    <source>
        <dbReference type="PROSITE" id="PS51898"/>
    </source>
</evidence>
<dbReference type="GO" id="GO:0003677">
    <property type="term" value="F:DNA binding"/>
    <property type="evidence" value="ECO:0007669"/>
    <property type="project" value="UniProtKB-UniRule"/>
</dbReference>
<evidence type="ECO:0000313" key="9">
    <source>
        <dbReference type="Proteomes" id="UP001339962"/>
    </source>
</evidence>
<sequence>MASFRKRGDKWEYRISYKDPFTQKYKTRSKGSFNTKKEAQLAAAEMERLLREGFELTDESLKSYLEIWLQEYKKGAISKNTFELHKQNIKKHIIPYFKEILLKDVNPTIYQKFINHLAEQGYSKRTVEIIHSTMNNAMEKAVTLNKIEKNPCAGVTIKGIQKEQEIKFIESKDISLFLQTAYQYGYIYWIFFKVLIETGMRKGEAAALQWTDIDLKEGTIRINKSLDFKEAAKNPDKMFGNTKTYNSKRTITISQSLINDLYFHKKWQNQNKLKINDLYKHHLNLVLCREDGDYMPKSTLFNAFSRILKQANLPSLPIHSLRHTHAVLLLEAGADMKYVQERLGHGSIQITADVYAHISKKIEKDTMAKFEDHMKKIF</sequence>
<dbReference type="AlphaFoldDB" id="A0ABD5IZ65"/>
<dbReference type="SUPFAM" id="SSF56349">
    <property type="entry name" value="DNA breaking-rejoining enzymes"/>
    <property type="match status" value="1"/>
</dbReference>
<dbReference type="PROSITE" id="PS51900">
    <property type="entry name" value="CB"/>
    <property type="match status" value="1"/>
</dbReference>
<protein>
    <submittedName>
        <fullName evidence="8">Site-specific integrase</fullName>
    </submittedName>
</protein>
<dbReference type="InterPro" id="IPR011010">
    <property type="entry name" value="DNA_brk_join_enz"/>
</dbReference>
<feature type="domain" description="Core-binding (CB)" evidence="7">
    <location>
        <begin position="59"/>
        <end position="142"/>
    </location>
</feature>
<keyword evidence="2" id="KW-0229">DNA integration</keyword>
<dbReference type="InterPro" id="IPR010998">
    <property type="entry name" value="Integrase_recombinase_N"/>
</dbReference>
<dbReference type="RefSeq" id="WP_328218884.1">
    <property type="nucleotide sequence ID" value="NZ_JARTLI010000029.1"/>
</dbReference>
<dbReference type="GO" id="GO:0015074">
    <property type="term" value="P:DNA integration"/>
    <property type="evidence" value="ECO:0007669"/>
    <property type="project" value="UniProtKB-KW"/>
</dbReference>
<keyword evidence="4" id="KW-0233">DNA recombination</keyword>
<evidence type="ECO:0000256" key="2">
    <source>
        <dbReference type="ARBA" id="ARBA00022908"/>
    </source>
</evidence>
<comment type="caution">
    <text evidence="8">The sequence shown here is derived from an EMBL/GenBank/DDBJ whole genome shotgun (WGS) entry which is preliminary data.</text>
</comment>
<dbReference type="InterPro" id="IPR044068">
    <property type="entry name" value="CB"/>
</dbReference>